<dbReference type="InterPro" id="IPR046847">
    <property type="entry name" value="Xre-like_HTH"/>
</dbReference>
<dbReference type="AlphaFoldDB" id="A0A059KQ60"/>
<proteinExistence type="predicted"/>
<dbReference type="Pfam" id="PF09722">
    <property type="entry name" value="Xre_MbcA_ParS_C"/>
    <property type="match status" value="1"/>
</dbReference>
<evidence type="ECO:0000313" key="4">
    <source>
        <dbReference type="Proteomes" id="UP000026714"/>
    </source>
</evidence>
<dbReference type="InterPro" id="IPR011979">
    <property type="entry name" value="Antitox_Xre"/>
</dbReference>
<dbReference type="GO" id="GO:0003677">
    <property type="term" value="F:DNA binding"/>
    <property type="evidence" value="ECO:0007669"/>
    <property type="project" value="InterPro"/>
</dbReference>
<feature type="domain" description="Antitoxin Xre/MbcA/ParS-like toxin-binding" evidence="1">
    <location>
        <begin position="72"/>
        <end position="122"/>
    </location>
</feature>
<dbReference type="EMBL" id="AZRA01000021">
    <property type="protein sequence ID" value="KDB53622.1"/>
    <property type="molecule type" value="Genomic_DNA"/>
</dbReference>
<evidence type="ECO:0000259" key="2">
    <source>
        <dbReference type="Pfam" id="PF20432"/>
    </source>
</evidence>
<name>A0A059KQ60_9BURK</name>
<accession>A0A059KQ60</accession>
<dbReference type="Proteomes" id="UP000026714">
    <property type="component" value="Unassembled WGS sequence"/>
</dbReference>
<feature type="domain" description="Antitoxin Xre-like helix-turn-helix" evidence="2">
    <location>
        <begin position="11"/>
        <end position="68"/>
    </location>
</feature>
<keyword evidence="4" id="KW-1185">Reference proteome</keyword>
<evidence type="ECO:0000259" key="1">
    <source>
        <dbReference type="Pfam" id="PF09722"/>
    </source>
</evidence>
<sequence>MANILIDTRNAVRQGLPYSVFESVATQLDMAPQQITQVLGIPLRTLARRKTEHRFTPQESDRLYRLSRTIAQATEVLGSAEKARRWLKSPNRALGGEVPFDLLDTDIGAHQVAEVLVRLNHGIFS</sequence>
<protein>
    <submittedName>
        <fullName evidence="3">Uncharacterized protein</fullName>
    </submittedName>
</protein>
<dbReference type="NCBIfam" id="TIGR02293">
    <property type="entry name" value="TAS_TIGR02293"/>
    <property type="match status" value="1"/>
</dbReference>
<reference evidence="3 4" key="1">
    <citation type="journal article" date="2014" name="FEMS Microbiol. Ecol.">
        <title>Sphaerotilus natans encrusted with nanoball-shaped Fe(III) oxide minerals formed by nitrate-reducing mixotrophic Fe(II) oxidation.</title>
        <authorList>
            <person name="Park S."/>
            <person name="Kim D.H."/>
            <person name="Lee J.H."/>
            <person name="Hur H.G."/>
        </authorList>
    </citation>
    <scope>NUCLEOTIDE SEQUENCE [LARGE SCALE GENOMIC DNA]</scope>
    <source>
        <strain evidence="3 4">DSM 6575</strain>
    </source>
</reference>
<gene>
    <name evidence="3" type="ORF">X805_08080</name>
</gene>
<dbReference type="InterPro" id="IPR024467">
    <property type="entry name" value="Xre/MbcA/ParS-like_toxin-bd"/>
</dbReference>
<evidence type="ECO:0000313" key="3">
    <source>
        <dbReference type="EMBL" id="KDB53622.1"/>
    </source>
</evidence>
<organism evidence="3 4">
    <name type="scientific">Sphaerotilus natans subsp. natans DSM 6575</name>
    <dbReference type="NCBI Taxonomy" id="1286631"/>
    <lineage>
        <taxon>Bacteria</taxon>
        <taxon>Pseudomonadati</taxon>
        <taxon>Pseudomonadota</taxon>
        <taxon>Betaproteobacteria</taxon>
        <taxon>Burkholderiales</taxon>
        <taxon>Sphaerotilaceae</taxon>
        <taxon>Sphaerotilus</taxon>
    </lineage>
</organism>
<dbReference type="Pfam" id="PF20432">
    <property type="entry name" value="Xre-like-HTH"/>
    <property type="match status" value="1"/>
</dbReference>
<dbReference type="eggNOG" id="COG5642">
    <property type="taxonomic scope" value="Bacteria"/>
</dbReference>
<comment type="caution">
    <text evidence="3">The sequence shown here is derived from an EMBL/GenBank/DDBJ whole genome shotgun (WGS) entry which is preliminary data.</text>
</comment>
<dbReference type="RefSeq" id="WP_051631574.1">
    <property type="nucleotide sequence ID" value="NZ_AZRA01000021.1"/>
</dbReference>